<feature type="compositionally biased region" description="Low complexity" evidence="1">
    <location>
        <begin position="208"/>
        <end position="218"/>
    </location>
</feature>
<reference evidence="4" key="1">
    <citation type="journal article" date="2021" name="Nat. Commun.">
        <title>Genetic determinants of endophytism in the Arabidopsis root mycobiome.</title>
        <authorList>
            <person name="Mesny F."/>
            <person name="Miyauchi S."/>
            <person name="Thiergart T."/>
            <person name="Pickel B."/>
            <person name="Atanasova L."/>
            <person name="Karlsson M."/>
            <person name="Huettel B."/>
            <person name="Barry K.W."/>
            <person name="Haridas S."/>
            <person name="Chen C."/>
            <person name="Bauer D."/>
            <person name="Andreopoulos W."/>
            <person name="Pangilinan J."/>
            <person name="LaButti K."/>
            <person name="Riley R."/>
            <person name="Lipzen A."/>
            <person name="Clum A."/>
            <person name="Drula E."/>
            <person name="Henrissat B."/>
            <person name="Kohler A."/>
            <person name="Grigoriev I.V."/>
            <person name="Martin F.M."/>
            <person name="Hacquard S."/>
        </authorList>
    </citation>
    <scope>NUCLEOTIDE SEQUENCE</scope>
    <source>
        <strain evidence="4">MPI-SDFR-AT-0117</strain>
    </source>
</reference>
<feature type="region of interest" description="Disordered" evidence="1">
    <location>
        <begin position="314"/>
        <end position="396"/>
    </location>
</feature>
<gene>
    <name evidence="4" type="ORF">F5X68DRAFT_259403</name>
</gene>
<name>A0A9P8VF58_9PEZI</name>
<feature type="transmembrane region" description="Helical" evidence="2">
    <location>
        <begin position="228"/>
        <end position="250"/>
    </location>
</feature>
<keyword evidence="3" id="KW-0732">Signal</keyword>
<evidence type="ECO:0000313" key="5">
    <source>
        <dbReference type="Proteomes" id="UP000770015"/>
    </source>
</evidence>
<feature type="region of interest" description="Disordered" evidence="1">
    <location>
        <begin position="258"/>
        <end position="297"/>
    </location>
</feature>
<evidence type="ECO:0000256" key="2">
    <source>
        <dbReference type="SAM" id="Phobius"/>
    </source>
</evidence>
<keyword evidence="2" id="KW-0472">Membrane</keyword>
<evidence type="ECO:0000313" key="4">
    <source>
        <dbReference type="EMBL" id="KAH6691322.1"/>
    </source>
</evidence>
<feature type="chain" id="PRO_5040486189" evidence="3">
    <location>
        <begin position="22"/>
        <end position="396"/>
    </location>
</feature>
<keyword evidence="2" id="KW-1133">Transmembrane helix</keyword>
<feature type="signal peptide" evidence="3">
    <location>
        <begin position="1"/>
        <end position="21"/>
    </location>
</feature>
<keyword evidence="5" id="KW-1185">Reference proteome</keyword>
<protein>
    <submittedName>
        <fullName evidence="4">Uncharacterized protein</fullName>
    </submittedName>
</protein>
<feature type="region of interest" description="Disordered" evidence="1">
    <location>
        <begin position="197"/>
        <end position="220"/>
    </location>
</feature>
<evidence type="ECO:0000256" key="3">
    <source>
        <dbReference type="SAM" id="SignalP"/>
    </source>
</evidence>
<organism evidence="4 5">
    <name type="scientific">Plectosphaerella plurivora</name>
    <dbReference type="NCBI Taxonomy" id="936078"/>
    <lineage>
        <taxon>Eukaryota</taxon>
        <taxon>Fungi</taxon>
        <taxon>Dikarya</taxon>
        <taxon>Ascomycota</taxon>
        <taxon>Pezizomycotina</taxon>
        <taxon>Sordariomycetes</taxon>
        <taxon>Hypocreomycetidae</taxon>
        <taxon>Glomerellales</taxon>
        <taxon>Plectosphaerellaceae</taxon>
        <taxon>Plectosphaerella</taxon>
    </lineage>
</organism>
<feature type="compositionally biased region" description="Low complexity" evidence="1">
    <location>
        <begin position="345"/>
        <end position="355"/>
    </location>
</feature>
<dbReference type="OrthoDB" id="4849731at2759"/>
<comment type="caution">
    <text evidence="4">The sequence shown here is derived from an EMBL/GenBank/DDBJ whole genome shotgun (WGS) entry which is preliminary data.</text>
</comment>
<sequence>MLWCTLRALAVAAMFAVPSTADEPMFVRYVPGPAIETFGSNSQKSPEPTQVPFQPGVLELREVVQTSTCGYIDGLQARPVECVYPGAECRVASAASAAGCCLPDKDDSCTIATACLPRSSSSEYLAGDTLRTHWCGDATAPYCGVYSYRDPKYDGYTMHFCNSVSTTEKFYFQPIDMVETIAGATVTVTGDILQDVSTSESASSTDQAPGPTTTTAVPGPAPLPVAPIVGGIVGGIAGIALIVFLAWFLLVRRKRKDTPTPQGYSDVQQPFAATGQHPPVMMANPASPGYDNSGRASIFKPPGGGYYASASPVSPGVGLASPSSPPIPYDQLYQQQPPPLPPQQYQPYPQVQSPVPSHPGPGLAPPPVQGGQVWHPSQGATELPVTRPDGELRELQ</sequence>
<proteinExistence type="predicted"/>
<dbReference type="EMBL" id="JAGSXJ010000005">
    <property type="protein sequence ID" value="KAH6691322.1"/>
    <property type="molecule type" value="Genomic_DNA"/>
</dbReference>
<evidence type="ECO:0000256" key="1">
    <source>
        <dbReference type="SAM" id="MobiDB-lite"/>
    </source>
</evidence>
<dbReference type="Proteomes" id="UP000770015">
    <property type="component" value="Unassembled WGS sequence"/>
</dbReference>
<accession>A0A9P8VF58</accession>
<keyword evidence="2" id="KW-0812">Transmembrane</keyword>
<dbReference type="AlphaFoldDB" id="A0A9P8VF58"/>
<feature type="compositionally biased region" description="Polar residues" evidence="1">
    <location>
        <begin position="259"/>
        <end position="268"/>
    </location>
</feature>
<feature type="compositionally biased region" description="Polar residues" evidence="1">
    <location>
        <begin position="197"/>
        <end position="207"/>
    </location>
</feature>
<feature type="compositionally biased region" description="Pro residues" evidence="1">
    <location>
        <begin position="356"/>
        <end position="368"/>
    </location>
</feature>